<proteinExistence type="predicted"/>
<dbReference type="AlphaFoldDB" id="A0A383DWX5"/>
<accession>A0A383DWX5</accession>
<gene>
    <name evidence="1" type="ORF">METZ01_LOCUS501845</name>
</gene>
<evidence type="ECO:0008006" key="2">
    <source>
        <dbReference type="Google" id="ProtNLM"/>
    </source>
</evidence>
<name>A0A383DWX5_9ZZZZ</name>
<organism evidence="1">
    <name type="scientific">marine metagenome</name>
    <dbReference type="NCBI Taxonomy" id="408172"/>
    <lineage>
        <taxon>unclassified sequences</taxon>
        <taxon>metagenomes</taxon>
        <taxon>ecological metagenomes</taxon>
    </lineage>
</organism>
<feature type="non-terminal residue" evidence="1">
    <location>
        <position position="1"/>
    </location>
</feature>
<dbReference type="EMBL" id="UINC01220882">
    <property type="protein sequence ID" value="SVE48991.1"/>
    <property type="molecule type" value="Genomic_DNA"/>
</dbReference>
<protein>
    <recommendedName>
        <fullName evidence="2">Outer membrane protein beta-barrel domain-containing protein</fullName>
    </recommendedName>
</protein>
<evidence type="ECO:0000313" key="1">
    <source>
        <dbReference type="EMBL" id="SVE48991.1"/>
    </source>
</evidence>
<sequence>YDLNFRLNFAFPWAYISTGDALSFNDYKLVDTSINSGKIRSDVTNTFDLMFTKAIGDIFPSIDRNKNLFINLSYEKIISEANIINYDYIADSYSLSFSKSFHLNK</sequence>
<reference evidence="1" key="1">
    <citation type="submission" date="2018-05" db="EMBL/GenBank/DDBJ databases">
        <authorList>
            <person name="Lanie J.A."/>
            <person name="Ng W.-L."/>
            <person name="Kazmierczak K.M."/>
            <person name="Andrzejewski T.M."/>
            <person name="Davidsen T.M."/>
            <person name="Wayne K.J."/>
            <person name="Tettelin H."/>
            <person name="Glass J.I."/>
            <person name="Rusch D."/>
            <person name="Podicherti R."/>
            <person name="Tsui H.-C.T."/>
            <person name="Winkler M.E."/>
        </authorList>
    </citation>
    <scope>NUCLEOTIDE SEQUENCE</scope>
</reference>